<dbReference type="InterPro" id="IPR012951">
    <property type="entry name" value="BBE"/>
</dbReference>
<dbReference type="PROSITE" id="PS00862">
    <property type="entry name" value="OX2_COVAL_FAD"/>
    <property type="match status" value="1"/>
</dbReference>
<dbReference type="InterPro" id="IPR016166">
    <property type="entry name" value="FAD-bd_PCMH"/>
</dbReference>
<dbReference type="Pfam" id="PF01565">
    <property type="entry name" value="FAD_binding_4"/>
    <property type="match status" value="1"/>
</dbReference>
<evidence type="ECO:0000256" key="1">
    <source>
        <dbReference type="ARBA" id="ARBA00005466"/>
    </source>
</evidence>
<keyword evidence="3" id="KW-0274">FAD</keyword>
<evidence type="ECO:0000313" key="6">
    <source>
        <dbReference type="EMBL" id="KAK0634236.1"/>
    </source>
</evidence>
<dbReference type="SUPFAM" id="SSF56176">
    <property type="entry name" value="FAD-binding/transporter-associated domain-like"/>
    <property type="match status" value="1"/>
</dbReference>
<sequence length="506" mass="55267">MQPAATPSHVQWSNGPETAIGTAPVAFAAPVTPAASSLQDCLNKICSGRDNCVRYSDDHGLFSYFKEWVRPLNLAYITTPAAVIRPKDSAEVSAVVKCAAKHGVKVQARSGGHSYANYGSGGLDGSISIDLENFQTVWMNTTAGLYQAHIGAGGKLGDIDDKLAPYKRTFAHGVCPGVGIGGHATIGGLGSMSRMWGSCLDHVQEVEVVIADGSIVRANKNQNADLFFAIRGAGASFGIVTNFVLSTHPEPPSVINYIYNFQFSHLPEMVDFFVAWQKLAADPTLDRRLGTEFMLHPLGARVSATWFGTEAEFKKTGIMDRLPSGNDTIALVETSWIGHLLKEAQKEALRLGDIPNAFYSKSLGFTKRDLMTKQQVAELFKWVDDAHKGTLAWFLIFDATGGAIADVPTNATAYAHRDKIFFYQSYAINVLRVSSTTRAFLENFHDKLLGYLPGVKGTYPGYVDPSLRNAQENYWLGNLPQLERIKAKWDPNDVFHNPQSVRPNSS</sequence>
<dbReference type="PANTHER" id="PTHR42973">
    <property type="entry name" value="BINDING OXIDOREDUCTASE, PUTATIVE (AFU_ORTHOLOGUE AFUA_1G17690)-RELATED"/>
    <property type="match status" value="1"/>
</dbReference>
<dbReference type="GO" id="GO:0071949">
    <property type="term" value="F:FAD binding"/>
    <property type="evidence" value="ECO:0007669"/>
    <property type="project" value="InterPro"/>
</dbReference>
<dbReference type="PANTHER" id="PTHR42973:SF17">
    <property type="entry name" value="OXIDASE, PUTATIVE (AFU_ORTHOLOGUE AFUA_6G14340)-RELATED"/>
    <property type="match status" value="1"/>
</dbReference>
<reference evidence="6" key="1">
    <citation type="submission" date="2023-06" db="EMBL/GenBank/DDBJ databases">
        <title>Genome-scale phylogeny and comparative genomics of the fungal order Sordariales.</title>
        <authorList>
            <consortium name="Lawrence Berkeley National Laboratory"/>
            <person name="Hensen N."/>
            <person name="Bonometti L."/>
            <person name="Westerberg I."/>
            <person name="Brannstrom I.O."/>
            <person name="Guillou S."/>
            <person name="Cros-Aarteil S."/>
            <person name="Calhoun S."/>
            <person name="Haridas S."/>
            <person name="Kuo A."/>
            <person name="Mondo S."/>
            <person name="Pangilinan J."/>
            <person name="Riley R."/>
            <person name="LaButti K."/>
            <person name="Andreopoulos B."/>
            <person name="Lipzen A."/>
            <person name="Chen C."/>
            <person name="Yanf M."/>
            <person name="Daum C."/>
            <person name="Ng V."/>
            <person name="Clum A."/>
            <person name="Steindorff A."/>
            <person name="Ohm R."/>
            <person name="Martin F."/>
            <person name="Silar P."/>
            <person name="Natvig D."/>
            <person name="Lalanne C."/>
            <person name="Gautier V."/>
            <person name="Ament-velasquez S.L."/>
            <person name="Kruys A."/>
            <person name="Hutchinson M.I."/>
            <person name="Powell A.J."/>
            <person name="Barry K."/>
            <person name="Miller A.N."/>
            <person name="Grigoriev I.V."/>
            <person name="Debuchy R."/>
            <person name="Gladieux P."/>
            <person name="Thoren M.H."/>
            <person name="Johannesson H."/>
        </authorList>
    </citation>
    <scope>NUCLEOTIDE SEQUENCE</scope>
    <source>
        <strain evidence="6">SMH3391-2</strain>
    </source>
</reference>
<protein>
    <recommendedName>
        <fullName evidence="5">FAD-binding PCMH-type domain-containing protein</fullName>
    </recommendedName>
</protein>
<dbReference type="InterPro" id="IPR006094">
    <property type="entry name" value="Oxid_FAD_bind_N"/>
</dbReference>
<evidence type="ECO:0000259" key="5">
    <source>
        <dbReference type="PROSITE" id="PS51387"/>
    </source>
</evidence>
<keyword evidence="2" id="KW-0285">Flavoprotein</keyword>
<dbReference type="PROSITE" id="PS51387">
    <property type="entry name" value="FAD_PCMH"/>
    <property type="match status" value="1"/>
</dbReference>
<evidence type="ECO:0000256" key="4">
    <source>
        <dbReference type="ARBA" id="ARBA00023002"/>
    </source>
</evidence>
<dbReference type="AlphaFoldDB" id="A0AA40CCZ6"/>
<comment type="caution">
    <text evidence="6">The sequence shown here is derived from an EMBL/GenBank/DDBJ whole genome shotgun (WGS) entry which is preliminary data.</text>
</comment>
<dbReference type="InterPro" id="IPR016169">
    <property type="entry name" value="FAD-bd_PCMH_sub2"/>
</dbReference>
<evidence type="ECO:0000256" key="2">
    <source>
        <dbReference type="ARBA" id="ARBA00022630"/>
    </source>
</evidence>
<comment type="similarity">
    <text evidence="1">Belongs to the oxygen-dependent FAD-linked oxidoreductase family.</text>
</comment>
<dbReference type="Proteomes" id="UP001174934">
    <property type="component" value="Unassembled WGS sequence"/>
</dbReference>
<dbReference type="Pfam" id="PF08031">
    <property type="entry name" value="BBE"/>
    <property type="match status" value="1"/>
</dbReference>
<dbReference type="InterPro" id="IPR006093">
    <property type="entry name" value="Oxy_OxRdtase_FAD_BS"/>
</dbReference>
<dbReference type="Gene3D" id="3.40.462.20">
    <property type="match status" value="1"/>
</dbReference>
<gene>
    <name evidence="6" type="ORF">B0T17DRAFT_480391</name>
</gene>
<dbReference type="EMBL" id="JAULSR010000001">
    <property type="protein sequence ID" value="KAK0634236.1"/>
    <property type="molecule type" value="Genomic_DNA"/>
</dbReference>
<keyword evidence="7" id="KW-1185">Reference proteome</keyword>
<organism evidence="6 7">
    <name type="scientific">Bombardia bombarda</name>
    <dbReference type="NCBI Taxonomy" id="252184"/>
    <lineage>
        <taxon>Eukaryota</taxon>
        <taxon>Fungi</taxon>
        <taxon>Dikarya</taxon>
        <taxon>Ascomycota</taxon>
        <taxon>Pezizomycotina</taxon>
        <taxon>Sordariomycetes</taxon>
        <taxon>Sordariomycetidae</taxon>
        <taxon>Sordariales</taxon>
        <taxon>Lasiosphaeriaceae</taxon>
        <taxon>Bombardia</taxon>
    </lineage>
</organism>
<feature type="domain" description="FAD-binding PCMH-type" evidence="5">
    <location>
        <begin position="76"/>
        <end position="250"/>
    </location>
</feature>
<keyword evidence="4" id="KW-0560">Oxidoreductase</keyword>
<dbReference type="GO" id="GO:0016491">
    <property type="term" value="F:oxidoreductase activity"/>
    <property type="evidence" value="ECO:0007669"/>
    <property type="project" value="UniProtKB-KW"/>
</dbReference>
<evidence type="ECO:0000313" key="7">
    <source>
        <dbReference type="Proteomes" id="UP001174934"/>
    </source>
</evidence>
<name>A0AA40CCZ6_9PEZI</name>
<dbReference type="InterPro" id="IPR050416">
    <property type="entry name" value="FAD-linked_Oxidoreductase"/>
</dbReference>
<proteinExistence type="inferred from homology"/>
<accession>A0AA40CCZ6</accession>
<dbReference type="InterPro" id="IPR036318">
    <property type="entry name" value="FAD-bd_PCMH-like_sf"/>
</dbReference>
<dbReference type="Gene3D" id="3.30.465.10">
    <property type="match status" value="1"/>
</dbReference>
<evidence type="ECO:0000256" key="3">
    <source>
        <dbReference type="ARBA" id="ARBA00022827"/>
    </source>
</evidence>